<gene>
    <name evidence="1" type="ORF">LCGC14_2380070</name>
</gene>
<accession>A0A0F9C161</accession>
<name>A0A0F9C161_9ZZZZ</name>
<protein>
    <submittedName>
        <fullName evidence="1">Uncharacterized protein</fullName>
    </submittedName>
</protein>
<reference evidence="1" key="1">
    <citation type="journal article" date="2015" name="Nature">
        <title>Complex archaea that bridge the gap between prokaryotes and eukaryotes.</title>
        <authorList>
            <person name="Spang A."/>
            <person name="Saw J.H."/>
            <person name="Jorgensen S.L."/>
            <person name="Zaremba-Niedzwiedzka K."/>
            <person name="Martijn J."/>
            <person name="Lind A.E."/>
            <person name="van Eijk R."/>
            <person name="Schleper C."/>
            <person name="Guy L."/>
            <person name="Ettema T.J."/>
        </authorList>
    </citation>
    <scope>NUCLEOTIDE SEQUENCE</scope>
</reference>
<dbReference type="AlphaFoldDB" id="A0A0F9C161"/>
<comment type="caution">
    <text evidence="1">The sequence shown here is derived from an EMBL/GenBank/DDBJ whole genome shotgun (WGS) entry which is preliminary data.</text>
</comment>
<dbReference type="EMBL" id="LAZR01035275">
    <property type="protein sequence ID" value="KKL27945.1"/>
    <property type="molecule type" value="Genomic_DNA"/>
</dbReference>
<feature type="non-terminal residue" evidence="1">
    <location>
        <position position="1"/>
    </location>
</feature>
<evidence type="ECO:0000313" key="1">
    <source>
        <dbReference type="EMBL" id="KKL27945.1"/>
    </source>
</evidence>
<proteinExistence type="predicted"/>
<sequence>VQLEEAQDIPIKADRDVAVDAVRATQVGDETFLDIERRVAAMGKGTREMPIPDDVVNAYVSHMQIVDETSGNSAEAKLNRYDDPDLNEYLMNEDYHGDQKAEPLDEDKEYLDNYLVPRWRIDVKYAAEDAAYDALPEDDREGRVAYLARNEAYRLDRRRREAYELSNKVTGDRFPIDQIDKYVEYYELEVKGFRQERFLVNNPGFADAMHRVAGIDLPNPAKVPSVEYDTIYEEHRTEFNSLEGFSDNESPFYIEDIVQREAARNALRFNAEGKYTEFGLSEIRRNGYGAMVPEKHTDSYSGYYQIIGEGKPENWKLDTGTDLWFEDDWFMIEHMDFYREVYRDLLGNEKWDFTKVPTKEVFDKYLTYLAEPHQFAQKEYIYFRTEEARRIDDL</sequence>
<organism evidence="1">
    <name type="scientific">marine sediment metagenome</name>
    <dbReference type="NCBI Taxonomy" id="412755"/>
    <lineage>
        <taxon>unclassified sequences</taxon>
        <taxon>metagenomes</taxon>
        <taxon>ecological metagenomes</taxon>
    </lineage>
</organism>